<keyword evidence="4 5" id="KW-0472">Membrane</keyword>
<evidence type="ECO:0000313" key="7">
    <source>
        <dbReference type="Proteomes" id="UP000803884"/>
    </source>
</evidence>
<comment type="subcellular location">
    <subcellularLocation>
        <location evidence="1">Membrane</location>
    </subcellularLocation>
</comment>
<dbReference type="RefSeq" id="XP_069231086.1">
    <property type="nucleotide sequence ID" value="XM_069371933.1"/>
</dbReference>
<evidence type="ECO:0000313" key="6">
    <source>
        <dbReference type="EMBL" id="KAL1587981.1"/>
    </source>
</evidence>
<keyword evidence="3 5" id="KW-1133">Transmembrane helix</keyword>
<comment type="caution">
    <text evidence="6">The sequence shown here is derived from an EMBL/GenBank/DDBJ whole genome shotgun (WGS) entry which is preliminary data.</text>
</comment>
<organism evidence="6 7">
    <name type="scientific">Cladosporium halotolerans</name>
    <dbReference type="NCBI Taxonomy" id="1052096"/>
    <lineage>
        <taxon>Eukaryota</taxon>
        <taxon>Fungi</taxon>
        <taxon>Dikarya</taxon>
        <taxon>Ascomycota</taxon>
        <taxon>Pezizomycotina</taxon>
        <taxon>Dothideomycetes</taxon>
        <taxon>Dothideomycetidae</taxon>
        <taxon>Cladosporiales</taxon>
        <taxon>Cladosporiaceae</taxon>
        <taxon>Cladosporium</taxon>
    </lineage>
</organism>
<gene>
    <name evidence="6" type="ORF">WHR41_03327</name>
</gene>
<sequence>MAINFPLISIPLYYALAVYPHGHAISISTKGDPAKHDNRNPKSTTLIEKTKQRLSPQDFAAYERAESCHRNALENMPLFVAGIFAGLLAEKEAGRDLGTSLFAASWLVVRTLYTINYINTASIKWSYARSALYFIGTFLCFGMIGRAALVLA</sequence>
<evidence type="ECO:0000256" key="4">
    <source>
        <dbReference type="ARBA" id="ARBA00023136"/>
    </source>
</evidence>
<reference evidence="6 7" key="1">
    <citation type="journal article" date="2020" name="Microbiol. Resour. Announc.">
        <title>Draft Genome Sequence of a Cladosporium Species Isolated from the Mesophotic Ascidian Didemnum maculosum.</title>
        <authorList>
            <person name="Gioti A."/>
            <person name="Siaperas R."/>
            <person name="Nikolaivits E."/>
            <person name="Le Goff G."/>
            <person name="Ouazzani J."/>
            <person name="Kotoulas G."/>
            <person name="Topakas E."/>
        </authorList>
    </citation>
    <scope>NUCLEOTIDE SEQUENCE [LARGE SCALE GENOMIC DNA]</scope>
    <source>
        <strain evidence="6 7">TM138-S3</strain>
    </source>
</reference>
<dbReference type="InterPro" id="IPR023352">
    <property type="entry name" value="MAPEG-like_dom_sf"/>
</dbReference>
<dbReference type="EMBL" id="JAAQHG020000008">
    <property type="protein sequence ID" value="KAL1587981.1"/>
    <property type="molecule type" value="Genomic_DNA"/>
</dbReference>
<evidence type="ECO:0000256" key="3">
    <source>
        <dbReference type="ARBA" id="ARBA00022989"/>
    </source>
</evidence>
<dbReference type="PANTHER" id="PTHR35371:SF1">
    <property type="entry name" value="BLR7753 PROTEIN"/>
    <property type="match status" value="1"/>
</dbReference>
<evidence type="ECO:0000256" key="1">
    <source>
        <dbReference type="ARBA" id="ARBA00004370"/>
    </source>
</evidence>
<proteinExistence type="predicted"/>
<accession>A0AB34KVU8</accession>
<dbReference type="Proteomes" id="UP000803884">
    <property type="component" value="Unassembled WGS sequence"/>
</dbReference>
<dbReference type="PANTHER" id="PTHR35371">
    <property type="entry name" value="INNER MEMBRANE PROTEIN"/>
    <property type="match status" value="1"/>
</dbReference>
<dbReference type="InterPro" id="IPR001129">
    <property type="entry name" value="Membr-assoc_MAPEG"/>
</dbReference>
<dbReference type="Gene3D" id="1.20.120.550">
    <property type="entry name" value="Membrane associated eicosanoid/glutathione metabolism-like domain"/>
    <property type="match status" value="1"/>
</dbReference>
<evidence type="ECO:0000256" key="5">
    <source>
        <dbReference type="SAM" id="Phobius"/>
    </source>
</evidence>
<name>A0AB34KVU8_9PEZI</name>
<protein>
    <recommendedName>
        <fullName evidence="8">Glutathione transferase</fullName>
    </recommendedName>
</protein>
<evidence type="ECO:0008006" key="8">
    <source>
        <dbReference type="Google" id="ProtNLM"/>
    </source>
</evidence>
<keyword evidence="2 5" id="KW-0812">Transmembrane</keyword>
<feature type="transmembrane region" description="Helical" evidence="5">
    <location>
        <begin position="101"/>
        <end position="119"/>
    </location>
</feature>
<evidence type="ECO:0000256" key="2">
    <source>
        <dbReference type="ARBA" id="ARBA00022692"/>
    </source>
</evidence>
<dbReference type="Pfam" id="PF01124">
    <property type="entry name" value="MAPEG"/>
    <property type="match status" value="1"/>
</dbReference>
<dbReference type="GeneID" id="96004771"/>
<feature type="transmembrane region" description="Helical" evidence="5">
    <location>
        <begin position="131"/>
        <end position="151"/>
    </location>
</feature>
<dbReference type="GO" id="GO:0016020">
    <property type="term" value="C:membrane"/>
    <property type="evidence" value="ECO:0007669"/>
    <property type="project" value="UniProtKB-SubCell"/>
</dbReference>
<dbReference type="AlphaFoldDB" id="A0AB34KVU8"/>
<keyword evidence="7" id="KW-1185">Reference proteome</keyword>
<dbReference type="SUPFAM" id="SSF161084">
    <property type="entry name" value="MAPEG domain-like"/>
    <property type="match status" value="1"/>
</dbReference>